<sequence length="60" mass="6796">MAQIVANERVNYAKADREQGFPLQEKISCLRATVSVLLHLCVVFFTFLSSYGPCFPGQWD</sequence>
<evidence type="ECO:0000256" key="1">
    <source>
        <dbReference type="SAM" id="Phobius"/>
    </source>
</evidence>
<name>A0A1A9I2I2_9BACT</name>
<evidence type="ECO:0000313" key="3">
    <source>
        <dbReference type="Proteomes" id="UP000077667"/>
    </source>
</evidence>
<reference evidence="2 3" key="1">
    <citation type="submission" date="2016-05" db="EMBL/GenBank/DDBJ databases">
        <title>Niabella ginsenosidivorans BS26 whole genome sequencing.</title>
        <authorList>
            <person name="Im W.T."/>
            <person name="Siddiqi M.Z."/>
        </authorList>
    </citation>
    <scope>NUCLEOTIDE SEQUENCE [LARGE SCALE GENOMIC DNA]</scope>
    <source>
        <strain evidence="2 3">BS26</strain>
    </source>
</reference>
<feature type="transmembrane region" description="Helical" evidence="1">
    <location>
        <begin position="29"/>
        <end position="51"/>
    </location>
</feature>
<gene>
    <name evidence="2" type="ORF">A8C56_07830</name>
</gene>
<dbReference type="AlphaFoldDB" id="A0A1A9I2I2"/>
<protein>
    <submittedName>
        <fullName evidence="2">Uncharacterized protein</fullName>
    </submittedName>
</protein>
<keyword evidence="3" id="KW-1185">Reference proteome</keyword>
<organism evidence="2 3">
    <name type="scientific">Niabella ginsenosidivorans</name>
    <dbReference type="NCBI Taxonomy" id="1176587"/>
    <lineage>
        <taxon>Bacteria</taxon>
        <taxon>Pseudomonadati</taxon>
        <taxon>Bacteroidota</taxon>
        <taxon>Chitinophagia</taxon>
        <taxon>Chitinophagales</taxon>
        <taxon>Chitinophagaceae</taxon>
        <taxon>Niabella</taxon>
    </lineage>
</organism>
<keyword evidence="1" id="KW-0472">Membrane</keyword>
<dbReference type="EMBL" id="CP015772">
    <property type="protein sequence ID" value="ANH80901.1"/>
    <property type="molecule type" value="Genomic_DNA"/>
</dbReference>
<dbReference type="Proteomes" id="UP000077667">
    <property type="component" value="Chromosome"/>
</dbReference>
<keyword evidence="1" id="KW-0812">Transmembrane</keyword>
<evidence type="ECO:0000313" key="2">
    <source>
        <dbReference type="EMBL" id="ANH80901.1"/>
    </source>
</evidence>
<dbReference type="KEGG" id="nia:A8C56_07830"/>
<keyword evidence="1" id="KW-1133">Transmembrane helix</keyword>
<accession>A0A1A9I2I2</accession>
<proteinExistence type="predicted"/>